<dbReference type="Gene3D" id="2.40.400.10">
    <property type="entry name" value="Acetoacetate decarboxylase-like"/>
    <property type="match status" value="1"/>
</dbReference>
<dbReference type="InterPro" id="IPR023375">
    <property type="entry name" value="ADC_dom_sf"/>
</dbReference>
<sequence>MSYTILGKTVEMPVEVRTASAFMAMFSVPSVTAQSIINHTGLTVLQFRPGRALCGLVFVDYVDGDLGPYNEFGVTYMVRSHTAPPEISVLGDLRALTSGTAGALIHELPVDGEFTKAAGREIWGFPKVMAEFDTEHVGSVKRGSVSHDGKLIAQLSVKPGVSVPGSGANMSLAAYSHLDGITRCTSWDMAPTGVKSRPGGAELQLGTHPMAAELRRLGLPKRALMTTTITNLAMTFGEATTI</sequence>
<reference evidence="1" key="1">
    <citation type="submission" date="2019-07" db="EMBL/GenBank/DDBJ databases">
        <title>Genomic Encyclopedia of Type Strains, Phase IV (KMG-IV): sequencing the most valuable type-strain genomes for metagenomic binning, comparative biology and taxonomic classification.</title>
        <authorList>
            <person name="Goeker M."/>
        </authorList>
    </citation>
    <scope>NUCLEOTIDE SEQUENCE</scope>
    <source>
        <strain evidence="1">DSM 44596</strain>
    </source>
</reference>
<proteinExistence type="predicted"/>
<comment type="caution">
    <text evidence="1">The sequence shown here is derived from an EMBL/GenBank/DDBJ whole genome shotgun (WGS) entry which is preliminary data.</text>
</comment>
<name>A0A652YUR1_NOCGL</name>
<protein>
    <submittedName>
        <fullName evidence="1">Acetoacetate decarboxylase</fullName>
    </submittedName>
</protein>
<dbReference type="EMBL" id="VNIQ01000002">
    <property type="protein sequence ID" value="TYQ06841.1"/>
    <property type="molecule type" value="Genomic_DNA"/>
</dbReference>
<dbReference type="Pfam" id="PF06314">
    <property type="entry name" value="ADC"/>
    <property type="match status" value="1"/>
</dbReference>
<dbReference type="AlphaFoldDB" id="A0A652YUR1"/>
<organism evidence="1">
    <name type="scientific">Nocardia globerula</name>
    <dbReference type="NCBI Taxonomy" id="1818"/>
    <lineage>
        <taxon>Bacteria</taxon>
        <taxon>Bacillati</taxon>
        <taxon>Actinomycetota</taxon>
        <taxon>Actinomycetes</taxon>
        <taxon>Mycobacteriales</taxon>
        <taxon>Nocardiaceae</taxon>
        <taxon>Nocardia</taxon>
    </lineage>
</organism>
<dbReference type="InterPro" id="IPR010451">
    <property type="entry name" value="Acetoacetate_decarboxylase"/>
</dbReference>
<evidence type="ECO:0000313" key="1">
    <source>
        <dbReference type="EMBL" id="TYQ06841.1"/>
    </source>
</evidence>
<accession>A0A652YUR1</accession>
<gene>
    <name evidence="1" type="ORF">FNL38_102985</name>
</gene>
<dbReference type="SUPFAM" id="SSF160104">
    <property type="entry name" value="Acetoacetate decarboxylase-like"/>
    <property type="match status" value="1"/>
</dbReference>
<dbReference type="GO" id="GO:0016829">
    <property type="term" value="F:lyase activity"/>
    <property type="evidence" value="ECO:0007669"/>
    <property type="project" value="InterPro"/>
</dbReference>